<feature type="compositionally biased region" description="Polar residues" evidence="1">
    <location>
        <begin position="29"/>
        <end position="38"/>
    </location>
</feature>
<dbReference type="Proteomes" id="UP001152759">
    <property type="component" value="Chromosome 8"/>
</dbReference>
<gene>
    <name evidence="2" type="ORF">BEMITA_LOCUS12442</name>
</gene>
<sequence length="104" mass="12156">MSQSPVKEMSSSTKNVDHSSDQRLEAADESSTNPATSNMDKDEQTRLEMKHRKEEDDLYRKFAKQREEEDKRMKEEFRVRTILPKSTVSRMISSFSSEINIPEI</sequence>
<feature type="compositionally biased region" description="Basic and acidic residues" evidence="1">
    <location>
        <begin position="15"/>
        <end position="26"/>
    </location>
</feature>
<dbReference type="EMBL" id="OU963869">
    <property type="protein sequence ID" value="CAH0394105.1"/>
    <property type="molecule type" value="Genomic_DNA"/>
</dbReference>
<feature type="compositionally biased region" description="Polar residues" evidence="1">
    <location>
        <begin position="1"/>
        <end position="14"/>
    </location>
</feature>
<evidence type="ECO:0000313" key="3">
    <source>
        <dbReference type="Proteomes" id="UP001152759"/>
    </source>
</evidence>
<reference evidence="2" key="1">
    <citation type="submission" date="2021-12" db="EMBL/GenBank/DDBJ databases">
        <authorList>
            <person name="King R."/>
        </authorList>
    </citation>
    <scope>NUCLEOTIDE SEQUENCE</scope>
</reference>
<dbReference type="AlphaFoldDB" id="A0A9P0F9Q1"/>
<name>A0A9P0F9Q1_BEMTA</name>
<evidence type="ECO:0000256" key="1">
    <source>
        <dbReference type="SAM" id="MobiDB-lite"/>
    </source>
</evidence>
<protein>
    <submittedName>
        <fullName evidence="2">Uncharacterized protein</fullName>
    </submittedName>
</protein>
<evidence type="ECO:0000313" key="2">
    <source>
        <dbReference type="EMBL" id="CAH0394105.1"/>
    </source>
</evidence>
<feature type="compositionally biased region" description="Basic and acidic residues" evidence="1">
    <location>
        <begin position="39"/>
        <end position="52"/>
    </location>
</feature>
<feature type="region of interest" description="Disordered" evidence="1">
    <location>
        <begin position="1"/>
        <end position="52"/>
    </location>
</feature>
<organism evidence="2 3">
    <name type="scientific">Bemisia tabaci</name>
    <name type="common">Sweetpotato whitefly</name>
    <name type="synonym">Aleurodes tabaci</name>
    <dbReference type="NCBI Taxonomy" id="7038"/>
    <lineage>
        <taxon>Eukaryota</taxon>
        <taxon>Metazoa</taxon>
        <taxon>Ecdysozoa</taxon>
        <taxon>Arthropoda</taxon>
        <taxon>Hexapoda</taxon>
        <taxon>Insecta</taxon>
        <taxon>Pterygota</taxon>
        <taxon>Neoptera</taxon>
        <taxon>Paraneoptera</taxon>
        <taxon>Hemiptera</taxon>
        <taxon>Sternorrhyncha</taxon>
        <taxon>Aleyrodoidea</taxon>
        <taxon>Aleyrodidae</taxon>
        <taxon>Aleyrodinae</taxon>
        <taxon>Bemisia</taxon>
    </lineage>
</organism>
<proteinExistence type="predicted"/>
<accession>A0A9P0F9Q1</accession>
<keyword evidence="3" id="KW-1185">Reference proteome</keyword>